<comment type="similarity">
    <text evidence="14">Belongs to the MurCDEF family.</text>
</comment>
<evidence type="ECO:0000256" key="2">
    <source>
        <dbReference type="ARBA" id="ARBA00004752"/>
    </source>
</evidence>
<evidence type="ECO:0000256" key="11">
    <source>
        <dbReference type="ARBA" id="ARBA00023306"/>
    </source>
</evidence>
<organism evidence="18">
    <name type="scientific">uncultured Thiotrichaceae bacterium</name>
    <dbReference type="NCBI Taxonomy" id="298394"/>
    <lineage>
        <taxon>Bacteria</taxon>
        <taxon>Pseudomonadati</taxon>
        <taxon>Pseudomonadota</taxon>
        <taxon>Gammaproteobacteria</taxon>
        <taxon>Thiotrichales</taxon>
        <taxon>Thiotrichaceae</taxon>
        <taxon>environmental samples</taxon>
    </lineage>
</organism>
<comment type="subcellular location">
    <subcellularLocation>
        <location evidence="1 14">Cytoplasm</location>
    </subcellularLocation>
</comment>
<feature type="domain" description="Mur ligase C-terminal" evidence="16">
    <location>
        <begin position="328"/>
        <end position="455"/>
    </location>
</feature>
<dbReference type="GO" id="GO:0071555">
    <property type="term" value="P:cell wall organization"/>
    <property type="evidence" value="ECO:0007669"/>
    <property type="project" value="UniProtKB-KW"/>
</dbReference>
<dbReference type="HAMAP" id="MF_00046">
    <property type="entry name" value="MurC"/>
    <property type="match status" value="1"/>
</dbReference>
<keyword evidence="9 14" id="KW-0133">Cell shape</keyword>
<evidence type="ECO:0000256" key="3">
    <source>
        <dbReference type="ARBA" id="ARBA00012211"/>
    </source>
</evidence>
<evidence type="ECO:0000313" key="18">
    <source>
        <dbReference type="EMBL" id="CAA6816338.1"/>
    </source>
</evidence>
<evidence type="ECO:0000256" key="12">
    <source>
        <dbReference type="ARBA" id="ARBA00023316"/>
    </source>
</evidence>
<dbReference type="GO" id="GO:0008763">
    <property type="term" value="F:UDP-N-acetylmuramate-L-alanine ligase activity"/>
    <property type="evidence" value="ECO:0007669"/>
    <property type="project" value="UniProtKB-UniRule"/>
</dbReference>
<evidence type="ECO:0000256" key="9">
    <source>
        <dbReference type="ARBA" id="ARBA00022960"/>
    </source>
</evidence>
<reference evidence="18" key="1">
    <citation type="submission" date="2020-01" db="EMBL/GenBank/DDBJ databases">
        <authorList>
            <person name="Meier V. D."/>
            <person name="Meier V D."/>
        </authorList>
    </citation>
    <scope>NUCLEOTIDE SEQUENCE</scope>
    <source>
        <strain evidence="18">HLG_WM_MAG_07</strain>
    </source>
</reference>
<sequence length="474" mass="50865">MKQGYDLARKRIKQVHFVGIGGAGMGGIAEVVANLGYKVTGSDLADNAMTQRLTSLGATIINGHEAENVTGADVVVISSAVGDDNVEVMAAKENNIPVIPRAEMLAELMRFRHGIAIAGTHGKTTTTSLVTSILEKTGLDPTYVIGGKLTSSASNSRLGAGDYIVAEADESDASFLLLQPLISVVTNIDADHLSTYDGDFNKLKDTFVEFLHHLPFYGLAVLCVDDEHVRDILPRVSRSVITYGIHNDADIKADNLRFDGAKSYFTLKCGRDGRALAISLNMPGEHNVLNALAAIAIAVELDVPDLVIQNALNEFQGVGRRFTQYGDITIDKGVIKLVDDYGHHPTEMEATLKAMRSAWPDKRLVVLFQPHRYTRTRDLFEDFAQVLSAPDVLVLMDVYAASEEPIPGADGRALSGAIRMRGKVNPVFVADEEDVVDTLKGVLQAGDVLLTLGAGSVGSIAANLPELLTNGESV</sequence>
<comment type="pathway">
    <text evidence="2 14">Cell wall biogenesis; peptidoglycan biosynthesis.</text>
</comment>
<comment type="function">
    <text evidence="14">Cell wall formation.</text>
</comment>
<dbReference type="InterPro" id="IPR004101">
    <property type="entry name" value="Mur_ligase_C"/>
</dbReference>
<feature type="binding site" evidence="14">
    <location>
        <begin position="119"/>
        <end position="125"/>
    </location>
    <ligand>
        <name>ATP</name>
        <dbReference type="ChEBI" id="CHEBI:30616"/>
    </ligand>
</feature>
<dbReference type="AlphaFoldDB" id="A0A6S6TIR0"/>
<dbReference type="UniPathway" id="UPA00219"/>
<dbReference type="GO" id="GO:0009252">
    <property type="term" value="P:peptidoglycan biosynthetic process"/>
    <property type="evidence" value="ECO:0007669"/>
    <property type="project" value="UniProtKB-UniRule"/>
</dbReference>
<evidence type="ECO:0000256" key="7">
    <source>
        <dbReference type="ARBA" id="ARBA00022741"/>
    </source>
</evidence>
<dbReference type="EC" id="6.3.2.8" evidence="3 14"/>
<dbReference type="Pfam" id="PF08245">
    <property type="entry name" value="Mur_ligase_M"/>
    <property type="match status" value="1"/>
</dbReference>
<dbReference type="Pfam" id="PF02875">
    <property type="entry name" value="Mur_ligase_C"/>
    <property type="match status" value="1"/>
</dbReference>
<keyword evidence="12 14" id="KW-0961">Cell wall biogenesis/degradation</keyword>
<evidence type="ECO:0000259" key="16">
    <source>
        <dbReference type="Pfam" id="PF02875"/>
    </source>
</evidence>
<dbReference type="NCBIfam" id="TIGR01082">
    <property type="entry name" value="murC"/>
    <property type="match status" value="1"/>
</dbReference>
<evidence type="ECO:0000256" key="4">
    <source>
        <dbReference type="ARBA" id="ARBA00022490"/>
    </source>
</evidence>
<comment type="catalytic activity">
    <reaction evidence="13 14">
        <text>UDP-N-acetyl-alpha-D-muramate + L-alanine + ATP = UDP-N-acetyl-alpha-D-muramoyl-L-alanine + ADP + phosphate + H(+)</text>
        <dbReference type="Rhea" id="RHEA:23372"/>
        <dbReference type="ChEBI" id="CHEBI:15378"/>
        <dbReference type="ChEBI" id="CHEBI:30616"/>
        <dbReference type="ChEBI" id="CHEBI:43474"/>
        <dbReference type="ChEBI" id="CHEBI:57972"/>
        <dbReference type="ChEBI" id="CHEBI:70757"/>
        <dbReference type="ChEBI" id="CHEBI:83898"/>
        <dbReference type="ChEBI" id="CHEBI:456216"/>
        <dbReference type="EC" id="6.3.2.8"/>
    </reaction>
</comment>
<dbReference type="PANTHER" id="PTHR43445">
    <property type="entry name" value="UDP-N-ACETYLMURAMATE--L-ALANINE LIGASE-RELATED"/>
    <property type="match status" value="1"/>
</dbReference>
<name>A0A6S6TIR0_9GAMM</name>
<dbReference type="GO" id="GO:0008360">
    <property type="term" value="P:regulation of cell shape"/>
    <property type="evidence" value="ECO:0007669"/>
    <property type="project" value="UniProtKB-KW"/>
</dbReference>
<feature type="domain" description="Mur ligase N-terminal catalytic" evidence="15">
    <location>
        <begin position="15"/>
        <end position="112"/>
    </location>
</feature>
<keyword evidence="10 14" id="KW-0573">Peptidoglycan synthesis</keyword>
<accession>A0A6S6TIR0</accession>
<evidence type="ECO:0000256" key="1">
    <source>
        <dbReference type="ARBA" id="ARBA00004496"/>
    </source>
</evidence>
<keyword evidence="6 14" id="KW-0132">Cell division</keyword>
<dbReference type="Pfam" id="PF01225">
    <property type="entry name" value="Mur_ligase"/>
    <property type="match status" value="1"/>
</dbReference>
<dbReference type="GO" id="GO:0005737">
    <property type="term" value="C:cytoplasm"/>
    <property type="evidence" value="ECO:0007669"/>
    <property type="project" value="UniProtKB-SubCell"/>
</dbReference>
<keyword evidence="7 14" id="KW-0547">Nucleotide-binding</keyword>
<proteinExistence type="inferred from homology"/>
<dbReference type="SUPFAM" id="SSF53244">
    <property type="entry name" value="MurD-like peptide ligases, peptide-binding domain"/>
    <property type="match status" value="1"/>
</dbReference>
<evidence type="ECO:0000259" key="17">
    <source>
        <dbReference type="Pfam" id="PF08245"/>
    </source>
</evidence>
<dbReference type="Gene3D" id="3.90.190.20">
    <property type="entry name" value="Mur ligase, C-terminal domain"/>
    <property type="match status" value="1"/>
</dbReference>
<dbReference type="SUPFAM" id="SSF51984">
    <property type="entry name" value="MurCD N-terminal domain"/>
    <property type="match status" value="1"/>
</dbReference>
<dbReference type="FunFam" id="3.40.1190.10:FF:000001">
    <property type="entry name" value="UDP-N-acetylmuramate--L-alanine ligase"/>
    <property type="match status" value="1"/>
</dbReference>
<evidence type="ECO:0000256" key="6">
    <source>
        <dbReference type="ARBA" id="ARBA00022618"/>
    </source>
</evidence>
<dbReference type="Gene3D" id="3.40.50.720">
    <property type="entry name" value="NAD(P)-binding Rossmann-like Domain"/>
    <property type="match status" value="1"/>
</dbReference>
<evidence type="ECO:0000256" key="8">
    <source>
        <dbReference type="ARBA" id="ARBA00022840"/>
    </source>
</evidence>
<protein>
    <recommendedName>
        <fullName evidence="3 14">UDP-N-acetylmuramate--L-alanine ligase</fullName>
        <ecNumber evidence="3 14">6.3.2.8</ecNumber>
    </recommendedName>
    <alternativeName>
        <fullName evidence="14">UDP-N-acetylmuramoyl-L-alanine synthetase</fullName>
    </alternativeName>
</protein>
<dbReference type="InterPro" id="IPR005758">
    <property type="entry name" value="UDP-N-AcMur_Ala_ligase_MurC"/>
</dbReference>
<gene>
    <name evidence="14" type="primary">murC</name>
    <name evidence="18" type="ORF">HELGO_WM16891</name>
</gene>
<dbReference type="GO" id="GO:0005524">
    <property type="term" value="F:ATP binding"/>
    <property type="evidence" value="ECO:0007669"/>
    <property type="project" value="UniProtKB-UniRule"/>
</dbReference>
<dbReference type="EMBL" id="CACVAY010000075">
    <property type="protein sequence ID" value="CAA6816338.1"/>
    <property type="molecule type" value="Genomic_DNA"/>
</dbReference>
<dbReference type="PANTHER" id="PTHR43445:SF3">
    <property type="entry name" value="UDP-N-ACETYLMURAMATE--L-ALANINE LIGASE"/>
    <property type="match status" value="1"/>
</dbReference>
<evidence type="ECO:0000259" key="15">
    <source>
        <dbReference type="Pfam" id="PF01225"/>
    </source>
</evidence>
<dbReference type="GO" id="GO:0051301">
    <property type="term" value="P:cell division"/>
    <property type="evidence" value="ECO:0007669"/>
    <property type="project" value="UniProtKB-KW"/>
</dbReference>
<dbReference type="InterPro" id="IPR036565">
    <property type="entry name" value="Mur-like_cat_sf"/>
</dbReference>
<evidence type="ECO:0000256" key="14">
    <source>
        <dbReference type="HAMAP-Rule" id="MF_00046"/>
    </source>
</evidence>
<dbReference type="SUPFAM" id="SSF53623">
    <property type="entry name" value="MurD-like peptide ligases, catalytic domain"/>
    <property type="match status" value="1"/>
</dbReference>
<feature type="domain" description="Mur ligase central" evidence="17">
    <location>
        <begin position="117"/>
        <end position="298"/>
    </location>
</feature>
<dbReference type="Gene3D" id="3.40.1190.10">
    <property type="entry name" value="Mur-like, catalytic domain"/>
    <property type="match status" value="1"/>
</dbReference>
<keyword evidence="5 14" id="KW-0436">Ligase</keyword>
<evidence type="ECO:0000256" key="13">
    <source>
        <dbReference type="ARBA" id="ARBA00047833"/>
    </source>
</evidence>
<evidence type="ECO:0000256" key="5">
    <source>
        <dbReference type="ARBA" id="ARBA00022598"/>
    </source>
</evidence>
<dbReference type="InterPro" id="IPR036615">
    <property type="entry name" value="Mur_ligase_C_dom_sf"/>
</dbReference>
<dbReference type="InterPro" id="IPR000713">
    <property type="entry name" value="Mur_ligase_N"/>
</dbReference>
<keyword evidence="4 14" id="KW-0963">Cytoplasm</keyword>
<dbReference type="InterPro" id="IPR050061">
    <property type="entry name" value="MurCDEF_pg_biosynth"/>
</dbReference>
<dbReference type="InterPro" id="IPR013221">
    <property type="entry name" value="Mur_ligase_cen"/>
</dbReference>
<keyword evidence="11 14" id="KW-0131">Cell cycle</keyword>
<keyword evidence="8 14" id="KW-0067">ATP-binding</keyword>
<evidence type="ECO:0000256" key="10">
    <source>
        <dbReference type="ARBA" id="ARBA00022984"/>
    </source>
</evidence>